<dbReference type="GO" id="GO:0046872">
    <property type="term" value="F:metal ion binding"/>
    <property type="evidence" value="ECO:0007669"/>
    <property type="project" value="UniProtKB-KW"/>
</dbReference>
<keyword evidence="10" id="KW-0406">Ion transport</keyword>
<feature type="transmembrane region" description="Helical" evidence="10">
    <location>
        <begin position="88"/>
        <end position="113"/>
    </location>
</feature>
<keyword evidence="5 10" id="KW-0472">Membrane</keyword>
<feature type="transmembrane region" description="Helical" evidence="10">
    <location>
        <begin position="60"/>
        <end position="82"/>
    </location>
</feature>
<evidence type="ECO:0000256" key="6">
    <source>
        <dbReference type="ARBA" id="ARBA00023303"/>
    </source>
</evidence>
<keyword evidence="6 10" id="KW-0407">Ion channel</keyword>
<evidence type="ECO:0000256" key="10">
    <source>
        <dbReference type="HAMAP-Rule" id="MF_00454"/>
    </source>
</evidence>
<evidence type="ECO:0000256" key="1">
    <source>
        <dbReference type="ARBA" id="ARBA00004651"/>
    </source>
</evidence>
<accession>A0A3N9UJN5</accession>
<comment type="catalytic activity">
    <reaction evidence="8">
        <text>fluoride(in) = fluoride(out)</text>
        <dbReference type="Rhea" id="RHEA:76159"/>
        <dbReference type="ChEBI" id="CHEBI:17051"/>
    </reaction>
    <physiologicalReaction direction="left-to-right" evidence="8">
        <dbReference type="Rhea" id="RHEA:76160"/>
    </physiologicalReaction>
</comment>
<evidence type="ECO:0000256" key="2">
    <source>
        <dbReference type="ARBA" id="ARBA00022475"/>
    </source>
</evidence>
<comment type="similarity">
    <text evidence="7 10">Belongs to the fluoride channel Fluc/FEX (TC 1.A.43) family.</text>
</comment>
<keyword evidence="12" id="KW-1185">Reference proteome</keyword>
<keyword evidence="3 10" id="KW-0812">Transmembrane</keyword>
<feature type="transmembrane region" description="Helical" evidence="10">
    <location>
        <begin position="29"/>
        <end position="48"/>
    </location>
</feature>
<feature type="transmembrane region" description="Helical" evidence="10">
    <location>
        <begin position="7"/>
        <end position="23"/>
    </location>
</feature>
<name>A0A3N9UJN5_9BACI</name>
<dbReference type="HAMAP" id="MF_00454">
    <property type="entry name" value="FluC"/>
    <property type="match status" value="1"/>
</dbReference>
<gene>
    <name evidence="10" type="primary">fluC</name>
    <name evidence="10" type="synonym">crcB</name>
    <name evidence="11" type="ORF">EBB45_01390</name>
</gene>
<reference evidence="11 12" key="1">
    <citation type="journal article" date="2013" name="J. Microbiol.">
        <title>Lysinibacillus chungkukjangi sp. nov., isolated from Chungkukjang, Korean fermented soybean food.</title>
        <authorList>
            <person name="Kim S.J."/>
            <person name="Jang Y.H."/>
            <person name="Hamada M."/>
            <person name="Ahn J.H."/>
            <person name="Weon H.Y."/>
            <person name="Suzuki K."/>
            <person name="Whang K.S."/>
            <person name="Kwon S.W."/>
        </authorList>
    </citation>
    <scope>NUCLEOTIDE SEQUENCE [LARGE SCALE GENOMIC DNA]</scope>
    <source>
        <strain evidence="11 12">MCCC 1A12701</strain>
    </source>
</reference>
<dbReference type="GO" id="GO:0062054">
    <property type="term" value="F:fluoride channel activity"/>
    <property type="evidence" value="ECO:0007669"/>
    <property type="project" value="UniProtKB-UniRule"/>
</dbReference>
<evidence type="ECO:0000313" key="12">
    <source>
        <dbReference type="Proteomes" id="UP000274033"/>
    </source>
</evidence>
<keyword evidence="4 10" id="KW-1133">Transmembrane helix</keyword>
<feature type="binding site" evidence="10">
    <location>
        <position position="71"/>
    </location>
    <ligand>
        <name>Na(+)</name>
        <dbReference type="ChEBI" id="CHEBI:29101"/>
        <note>structural</note>
    </ligand>
</feature>
<evidence type="ECO:0000256" key="9">
    <source>
        <dbReference type="ARBA" id="ARBA00049940"/>
    </source>
</evidence>
<protein>
    <recommendedName>
        <fullName evidence="10">Fluoride-specific ion channel FluC</fullName>
    </recommendedName>
</protein>
<dbReference type="AlphaFoldDB" id="A0A3N9UJN5"/>
<evidence type="ECO:0000256" key="3">
    <source>
        <dbReference type="ARBA" id="ARBA00022692"/>
    </source>
</evidence>
<comment type="caution">
    <text evidence="11">The sequence shown here is derived from an EMBL/GenBank/DDBJ whole genome shotgun (WGS) entry which is preliminary data.</text>
</comment>
<evidence type="ECO:0000256" key="7">
    <source>
        <dbReference type="ARBA" id="ARBA00035120"/>
    </source>
</evidence>
<dbReference type="GO" id="GO:0140114">
    <property type="term" value="P:cellular detoxification of fluoride"/>
    <property type="evidence" value="ECO:0007669"/>
    <property type="project" value="UniProtKB-UniRule"/>
</dbReference>
<dbReference type="RefSeq" id="WP_124761858.1">
    <property type="nucleotide sequence ID" value="NZ_JAFBDY010000001.1"/>
</dbReference>
<evidence type="ECO:0000256" key="4">
    <source>
        <dbReference type="ARBA" id="ARBA00022989"/>
    </source>
</evidence>
<dbReference type="OrthoDB" id="9799631at2"/>
<dbReference type="Pfam" id="PF02537">
    <property type="entry name" value="CRCB"/>
    <property type="match status" value="1"/>
</dbReference>
<organism evidence="11 12">
    <name type="scientific">Lysinibacillus composti</name>
    <dbReference type="NCBI Taxonomy" id="720633"/>
    <lineage>
        <taxon>Bacteria</taxon>
        <taxon>Bacillati</taxon>
        <taxon>Bacillota</taxon>
        <taxon>Bacilli</taxon>
        <taxon>Bacillales</taxon>
        <taxon>Bacillaceae</taxon>
        <taxon>Lysinibacillus</taxon>
    </lineage>
</organism>
<evidence type="ECO:0000313" key="11">
    <source>
        <dbReference type="EMBL" id="RQW76229.1"/>
    </source>
</evidence>
<comment type="function">
    <text evidence="9 10">Fluoride-specific ion channel. Important for reducing fluoride concentration in the cell, thus reducing its toxicity.</text>
</comment>
<proteinExistence type="inferred from homology"/>
<evidence type="ECO:0000256" key="8">
    <source>
        <dbReference type="ARBA" id="ARBA00035585"/>
    </source>
</evidence>
<keyword evidence="10" id="KW-0915">Sodium</keyword>
<feature type="binding site" evidence="10">
    <location>
        <position position="68"/>
    </location>
    <ligand>
        <name>Na(+)</name>
        <dbReference type="ChEBI" id="CHEBI:29101"/>
        <note>structural</note>
    </ligand>
</feature>
<dbReference type="EMBL" id="RRCT01000001">
    <property type="protein sequence ID" value="RQW76229.1"/>
    <property type="molecule type" value="Genomic_DNA"/>
</dbReference>
<dbReference type="GO" id="GO:0005886">
    <property type="term" value="C:plasma membrane"/>
    <property type="evidence" value="ECO:0007669"/>
    <property type="project" value="UniProtKB-SubCell"/>
</dbReference>
<comment type="activity regulation">
    <text evidence="10">Na(+) is not transported, but it plays an essential structural role and its presence is essential for fluoride channel function.</text>
</comment>
<dbReference type="Proteomes" id="UP000274033">
    <property type="component" value="Unassembled WGS sequence"/>
</dbReference>
<keyword evidence="10" id="KW-0479">Metal-binding</keyword>
<dbReference type="InterPro" id="IPR003691">
    <property type="entry name" value="FluC"/>
</dbReference>
<comment type="subcellular location">
    <subcellularLocation>
        <location evidence="1 10">Cell membrane</location>
        <topology evidence="1 10">Multi-pass membrane protein</topology>
    </subcellularLocation>
</comment>
<evidence type="ECO:0000256" key="5">
    <source>
        <dbReference type="ARBA" id="ARBA00023136"/>
    </source>
</evidence>
<sequence length="117" mass="13433">MHNWIQVFLGGMVGAFLRFFVQTMTTTTISLLIVNILGSFLLGSLNGYYNRINTDTSYKLFFTTGLLGAFTTFSTFSQHWFFLLQERLWIGVLYGNTMTLVCVLVAFLGFRIFRGER</sequence>
<keyword evidence="2 10" id="KW-1003">Cell membrane</keyword>
<keyword evidence="10" id="KW-0813">Transport</keyword>